<evidence type="ECO:0000313" key="4">
    <source>
        <dbReference type="Proteomes" id="UP001151582"/>
    </source>
</evidence>
<feature type="compositionally biased region" description="Basic and acidic residues" evidence="1">
    <location>
        <begin position="187"/>
        <end position="216"/>
    </location>
</feature>
<protein>
    <submittedName>
        <fullName evidence="3">Eukaryotic translation initiation factor 2-alpha kinase</fullName>
        <ecNumber evidence="3">2.7.11.1</ecNumber>
    </submittedName>
</protein>
<dbReference type="FunFam" id="3.10.110.10:FF:000050">
    <property type="entry name" value="eIF-2-alpha kinase GCN2"/>
    <property type="match status" value="1"/>
</dbReference>
<dbReference type="GO" id="GO:0051246">
    <property type="term" value="P:regulation of protein metabolic process"/>
    <property type="evidence" value="ECO:0007669"/>
    <property type="project" value="UniProtKB-ARBA"/>
</dbReference>
<dbReference type="PANTHER" id="PTHR12292">
    <property type="entry name" value="RWD DOMAIN-CONTAINING PROTEIN"/>
    <property type="match status" value="1"/>
</dbReference>
<evidence type="ECO:0000256" key="1">
    <source>
        <dbReference type="SAM" id="MobiDB-lite"/>
    </source>
</evidence>
<dbReference type="SUPFAM" id="SSF54495">
    <property type="entry name" value="UBC-like"/>
    <property type="match status" value="1"/>
</dbReference>
<dbReference type="GO" id="GO:0004674">
    <property type="term" value="F:protein serine/threonine kinase activity"/>
    <property type="evidence" value="ECO:0007669"/>
    <property type="project" value="UniProtKB-EC"/>
</dbReference>
<name>A0A9W8B293_9FUNG</name>
<feature type="non-terminal residue" evidence="3">
    <location>
        <position position="324"/>
    </location>
</feature>
<dbReference type="GO" id="GO:0010468">
    <property type="term" value="P:regulation of gene expression"/>
    <property type="evidence" value="ECO:0007669"/>
    <property type="project" value="UniProtKB-ARBA"/>
</dbReference>
<dbReference type="Proteomes" id="UP001151582">
    <property type="component" value="Unassembled WGS sequence"/>
</dbReference>
<feature type="non-terminal residue" evidence="3">
    <location>
        <position position="1"/>
    </location>
</feature>
<keyword evidence="3" id="KW-0396">Initiation factor</keyword>
<dbReference type="InterPro" id="IPR040213">
    <property type="entry name" value="GIR2-like"/>
</dbReference>
<dbReference type="InterPro" id="IPR016135">
    <property type="entry name" value="UBQ-conjugating_enzyme/RWD"/>
</dbReference>
<evidence type="ECO:0000259" key="2">
    <source>
        <dbReference type="PROSITE" id="PS50908"/>
    </source>
</evidence>
<keyword evidence="3" id="KW-0418">Kinase</keyword>
<gene>
    <name evidence="3" type="primary">GCN2_2</name>
    <name evidence="3" type="ORF">H4R34_005785</name>
</gene>
<reference evidence="3" key="1">
    <citation type="submission" date="2022-07" db="EMBL/GenBank/DDBJ databases">
        <title>Phylogenomic reconstructions and comparative analyses of Kickxellomycotina fungi.</title>
        <authorList>
            <person name="Reynolds N.K."/>
            <person name="Stajich J.E."/>
            <person name="Barry K."/>
            <person name="Grigoriev I.V."/>
            <person name="Crous P."/>
            <person name="Smith M.E."/>
        </authorList>
    </citation>
    <scope>NUCLEOTIDE SEQUENCE</scope>
    <source>
        <strain evidence="3">RSA 567</strain>
    </source>
</reference>
<dbReference type="EMBL" id="JANBQB010001425">
    <property type="protein sequence ID" value="KAJ1971305.1"/>
    <property type="molecule type" value="Genomic_DNA"/>
</dbReference>
<dbReference type="EC" id="2.7.11.1" evidence="3"/>
<dbReference type="SMART" id="SM00591">
    <property type="entry name" value="RWD"/>
    <property type="match status" value="1"/>
</dbReference>
<dbReference type="GO" id="GO:0033554">
    <property type="term" value="P:cellular response to stress"/>
    <property type="evidence" value="ECO:0007669"/>
    <property type="project" value="UniProtKB-ARBA"/>
</dbReference>
<accession>A0A9W8B293</accession>
<evidence type="ECO:0000313" key="3">
    <source>
        <dbReference type="EMBL" id="KAJ1971305.1"/>
    </source>
</evidence>
<dbReference type="Pfam" id="PF05773">
    <property type="entry name" value="RWD"/>
    <property type="match status" value="1"/>
</dbReference>
<dbReference type="AlphaFoldDB" id="A0A9W8B293"/>
<keyword evidence="4" id="KW-1185">Reference proteome</keyword>
<dbReference type="PROSITE" id="PS50908">
    <property type="entry name" value="RWD"/>
    <property type="match status" value="1"/>
</dbReference>
<proteinExistence type="predicted"/>
<comment type="caution">
    <text evidence="3">The sequence shown here is derived from an EMBL/GenBank/DDBJ whole genome shotgun (WGS) entry which is preliminary data.</text>
</comment>
<dbReference type="Gene3D" id="3.10.110.10">
    <property type="entry name" value="Ubiquitin Conjugating Enzyme"/>
    <property type="match status" value="1"/>
</dbReference>
<dbReference type="InterPro" id="IPR006575">
    <property type="entry name" value="RWD_dom"/>
</dbReference>
<dbReference type="OrthoDB" id="341578at2759"/>
<keyword evidence="3" id="KW-0648">Protein biosynthesis</keyword>
<dbReference type="GO" id="GO:0003743">
    <property type="term" value="F:translation initiation factor activity"/>
    <property type="evidence" value="ECO:0007669"/>
    <property type="project" value="UniProtKB-KW"/>
</dbReference>
<dbReference type="GO" id="GO:0009893">
    <property type="term" value="P:positive regulation of metabolic process"/>
    <property type="evidence" value="ECO:0007669"/>
    <property type="project" value="UniProtKB-ARBA"/>
</dbReference>
<keyword evidence="3" id="KW-0808">Transferase</keyword>
<organism evidence="3 4">
    <name type="scientific">Dimargaris verticillata</name>
    <dbReference type="NCBI Taxonomy" id="2761393"/>
    <lineage>
        <taxon>Eukaryota</taxon>
        <taxon>Fungi</taxon>
        <taxon>Fungi incertae sedis</taxon>
        <taxon>Zoopagomycota</taxon>
        <taxon>Kickxellomycotina</taxon>
        <taxon>Dimargaritomycetes</taxon>
        <taxon>Dimargaritales</taxon>
        <taxon>Dimargaritaceae</taxon>
        <taxon>Dimargaris</taxon>
    </lineage>
</organism>
<feature type="domain" description="RWD" evidence="2">
    <location>
        <begin position="57"/>
        <end position="169"/>
    </location>
</feature>
<dbReference type="CDD" id="cd23823">
    <property type="entry name" value="RWD_GCN2"/>
    <property type="match status" value="1"/>
</dbReference>
<feature type="compositionally biased region" description="Polar residues" evidence="1">
    <location>
        <begin position="173"/>
        <end position="184"/>
    </location>
</feature>
<feature type="region of interest" description="Disordered" evidence="1">
    <location>
        <begin position="171"/>
        <end position="216"/>
    </location>
</feature>
<sequence length="324" mass="37126">VNANSWSALDPTDTASVYALPYTCPDDPAFHIQVNSTRNASMNAELTATELQELQANELAALEAIYMEDFERIEGNSVWKIAAQAPEFRLRLRPLEPHLQQQAHVVLHIRFPRLYPQRPPVTSIESYAGLLDAKLDQLRAEISQTIENRLGSEMIFEVANHVQEFITAHHTVSDSPEPQSFHQSRQLRQERAFEEERRKEEVEQTKRVQAEAEARQHADRELEQKILAELDQKRARMWRERQRQQQLVAAPPVERAPVLDYDQSLAQWAMQSSAWSLGWKPLLALPTPFQLNVDEPHSGHFQHLMCAPPKLFHGIGTLTQTTAL</sequence>